<evidence type="ECO:0000313" key="3">
    <source>
        <dbReference type="Proteomes" id="UP001634393"/>
    </source>
</evidence>
<evidence type="ECO:0000313" key="2">
    <source>
        <dbReference type="EMBL" id="KAL3834354.1"/>
    </source>
</evidence>
<comment type="caution">
    <text evidence="2">The sequence shown here is derived from an EMBL/GenBank/DDBJ whole genome shotgun (WGS) entry which is preliminary data.</text>
</comment>
<dbReference type="Gene3D" id="3.30.40.10">
    <property type="entry name" value="Zinc/RING finger domain, C3HC4 (zinc finger)"/>
    <property type="match status" value="1"/>
</dbReference>
<dbReference type="AlphaFoldDB" id="A0ABD3TBI8"/>
<keyword evidence="1" id="KW-0472">Membrane</keyword>
<keyword evidence="1" id="KW-0812">Transmembrane</keyword>
<name>A0ABD3TBI8_9LAMI</name>
<organism evidence="2 3">
    <name type="scientific">Penstemon smallii</name>
    <dbReference type="NCBI Taxonomy" id="265156"/>
    <lineage>
        <taxon>Eukaryota</taxon>
        <taxon>Viridiplantae</taxon>
        <taxon>Streptophyta</taxon>
        <taxon>Embryophyta</taxon>
        <taxon>Tracheophyta</taxon>
        <taxon>Spermatophyta</taxon>
        <taxon>Magnoliopsida</taxon>
        <taxon>eudicotyledons</taxon>
        <taxon>Gunneridae</taxon>
        <taxon>Pentapetalae</taxon>
        <taxon>asterids</taxon>
        <taxon>lamiids</taxon>
        <taxon>Lamiales</taxon>
        <taxon>Plantaginaceae</taxon>
        <taxon>Cheloneae</taxon>
        <taxon>Penstemon</taxon>
    </lineage>
</organism>
<dbReference type="InterPro" id="IPR013083">
    <property type="entry name" value="Znf_RING/FYVE/PHD"/>
</dbReference>
<evidence type="ECO:0000256" key="1">
    <source>
        <dbReference type="SAM" id="Phobius"/>
    </source>
</evidence>
<feature type="transmembrane region" description="Helical" evidence="1">
    <location>
        <begin position="12"/>
        <end position="33"/>
    </location>
</feature>
<gene>
    <name evidence="2" type="ORF">ACJIZ3_009090</name>
</gene>
<sequence>MSSDTPLEVSIIAFVCALIFMGYLIAFGCYGWIRRRFFSNNGVTREVLDSLRIVIYGDEHAANLTSECPICLEEFAVGEEIRVLPWEIISISFNVNRRVIANF</sequence>
<dbReference type="EMBL" id="JBJXBP010000004">
    <property type="protein sequence ID" value="KAL3834354.1"/>
    <property type="molecule type" value="Genomic_DNA"/>
</dbReference>
<accession>A0ABD3TBI8</accession>
<protein>
    <submittedName>
        <fullName evidence="2">Uncharacterized protein</fullName>
    </submittedName>
</protein>
<proteinExistence type="predicted"/>
<dbReference type="Proteomes" id="UP001634393">
    <property type="component" value="Unassembled WGS sequence"/>
</dbReference>
<keyword evidence="3" id="KW-1185">Reference proteome</keyword>
<reference evidence="2 3" key="1">
    <citation type="submission" date="2024-12" db="EMBL/GenBank/DDBJ databases">
        <title>The unique morphological basis and parallel evolutionary history of personate flowers in Penstemon.</title>
        <authorList>
            <person name="Depatie T.H."/>
            <person name="Wessinger C.A."/>
        </authorList>
    </citation>
    <scope>NUCLEOTIDE SEQUENCE [LARGE SCALE GENOMIC DNA]</scope>
    <source>
        <strain evidence="2">WTNN_2</strain>
        <tissue evidence="2">Leaf</tissue>
    </source>
</reference>
<keyword evidence="1" id="KW-1133">Transmembrane helix</keyword>